<evidence type="ECO:0000313" key="8">
    <source>
        <dbReference type="Proteomes" id="UP001235840"/>
    </source>
</evidence>
<dbReference type="RefSeq" id="WP_307391597.1">
    <property type="nucleotide sequence ID" value="NZ_BAAADK010000010.1"/>
</dbReference>
<dbReference type="InterPro" id="IPR004843">
    <property type="entry name" value="Calcineurin-like_PHP"/>
</dbReference>
<dbReference type="PRINTS" id="PR01607">
    <property type="entry name" value="APYRASEFAMLY"/>
</dbReference>
<keyword evidence="1" id="KW-0732">Signal</keyword>
<feature type="domain" description="5'-Nucleotidase C-terminal" evidence="4">
    <location>
        <begin position="510"/>
        <end position="650"/>
    </location>
</feature>
<keyword evidence="7" id="KW-0540">Nuclease</keyword>
<organism evidence="7 8">
    <name type="scientific">Caldalkalibacillus horti</name>
    <dbReference type="NCBI Taxonomy" id="77523"/>
    <lineage>
        <taxon>Bacteria</taxon>
        <taxon>Bacillati</taxon>
        <taxon>Bacillota</taxon>
        <taxon>Bacilli</taxon>
        <taxon>Bacillales</taxon>
        <taxon>Bacillaceae</taxon>
        <taxon>Caldalkalibacillus</taxon>
    </lineage>
</organism>
<gene>
    <name evidence="7" type="ORF">J2S11_000957</name>
</gene>
<feature type="domain" description="Calcineurin-like phosphoesterase" evidence="3">
    <location>
        <begin position="38"/>
        <end position="234"/>
    </location>
</feature>
<name>A0ABT9VVR8_9BACI</name>
<dbReference type="SUPFAM" id="SSF56300">
    <property type="entry name" value="Metallo-dependent phosphatases"/>
    <property type="match status" value="1"/>
</dbReference>
<feature type="domain" description="Endonuclease YhcR N-terminal" evidence="6">
    <location>
        <begin position="823"/>
        <end position="926"/>
    </location>
</feature>
<evidence type="ECO:0000259" key="3">
    <source>
        <dbReference type="Pfam" id="PF00149"/>
    </source>
</evidence>
<evidence type="ECO:0000259" key="5">
    <source>
        <dbReference type="Pfam" id="PF18942"/>
    </source>
</evidence>
<feature type="region of interest" description="Disordered" evidence="2">
    <location>
        <begin position="501"/>
        <end position="522"/>
    </location>
</feature>
<dbReference type="Gene3D" id="3.90.780.10">
    <property type="entry name" value="5'-Nucleotidase, C-terminal domain"/>
    <property type="match status" value="2"/>
</dbReference>
<evidence type="ECO:0000313" key="7">
    <source>
        <dbReference type="EMBL" id="MDQ0165057.1"/>
    </source>
</evidence>
<comment type="caution">
    <text evidence="7">The sequence shown here is derived from an EMBL/GenBank/DDBJ whole genome shotgun (WGS) entry which is preliminary data.</text>
</comment>
<protein>
    <submittedName>
        <fullName evidence="7">2',3'-cyclic-nucleotide 2'-phosphodiesterase (5'-nucleotidase family)/DNA/RNA endonuclease YhcR with UshA esterase domain</fullName>
    </submittedName>
</protein>
<dbReference type="PANTHER" id="PTHR11575:SF24">
    <property type="entry name" value="5'-NUCLEOTIDASE"/>
    <property type="match status" value="1"/>
</dbReference>
<dbReference type="InterPro" id="IPR006179">
    <property type="entry name" value="5_nucleotidase/apyrase"/>
</dbReference>
<dbReference type="GO" id="GO:0004519">
    <property type="term" value="F:endonuclease activity"/>
    <property type="evidence" value="ECO:0007669"/>
    <property type="project" value="UniProtKB-KW"/>
</dbReference>
<proteinExistence type="predicted"/>
<evidence type="ECO:0000256" key="2">
    <source>
        <dbReference type="SAM" id="MobiDB-lite"/>
    </source>
</evidence>
<dbReference type="EMBL" id="JAUSTY010000003">
    <property type="protein sequence ID" value="MDQ0165057.1"/>
    <property type="molecule type" value="Genomic_DNA"/>
</dbReference>
<sequence>MVRSKYIAFLLTLVLVFSLLIPGFQTTSLANTDEVITFKVLHTNDIHASIDGFGKISSYIESQRQLADYSLYLDAGDIFSGNPVVDLQQGRPIINLLNLLGLDALTIGNHEFDYGQEEFANRVAESNFPWLSANTNIVDSSIPIEQPDPYKIFELDDLTVGVLSITEAPPSTAPANVVGIEFNEDYADAVRQYEFLKDEVDILIGLTHIGYPEDRQLAAEVDFLDVIIGGHSHTTLNQPQVVNGTPIVQTGANGTNVGNLTFTINSQTKEIEGFQGHLQRVADLVDVDQDIQDIVDQYNEDMEEILGKVIGYTNTGLTRDGRTNRDVALGNFWTDAMRNLVGADISLTNNGGIRDGISVGEITAGDIYRIEPFANEVMEIEMTGQAIKDVIEYSYTRDDRNQIDLQTSGLHYEIFVDTARNYLDSYLEVNGEPIDLEGTYTLAIPDYIGTGGSGYEFVGEVLQPSAGFMTNAMISYGEKLMAEQGVIDYPATEGRIKVTIDPTGGNPGEVIGSTERGLSDTNKARSDAGLGNLYTDAVKAKGQADFGLLNGSSVTGQIPAGDITDRQIQGLDNFSNDVVVVKATGERIKEVILSQSNYYRSVDIQASGLNYVLVPGTGSDRFSDVIITLEDGTALDLQAEYTVAYNNYMHGANFYNLGSETVGSDHGKVWEAVIEFVQGHQGPIDYQEGQRITIQGQGGPGPELPDGVISVAEAIENNSGSATVQGYIVGTMNWNFDGQETPFQATNLLLADSPDERDRTKILPVQLPQGQLRAALNLVDNPENLGQAVRITGDLAAYFSQPGLRSPSAYEFVDVQQPEPDYISVAEAIENNSGTATVQGYIVGSMNWNFDGEGTPFQATNLLLADDASERDRTKILPVQLPQGQLRAALNLVDNPENLGQAVRITGDLAAYFSQPGLRSPSAYEFVDGQEPGPEPEYITLAEARNVPAGTEVSIEAVVTTQVGAWGSKGFYVQDETAGAYVFQNQADVDPGDVVQLTGTTGIFNGEFQLASLTHLETTSTIEVPTAVAVSPAQISKDNEGQLVSLEEVEIANLQQVNNFGTFEFTANLGTESVVVRVDNRTGLVFDDFEFQNGDVVDITGISSQFNGTYQLKPRGAADITPAQGGEEPGEPGEPDLVDFRGLYELIDRISFKNHGAKVSLVVKVAKAEVYFTLADELSKVGLTKKAEQQHDKGIDTLDKVLEDAQRGNKGLSEEDEAELVQYIEQLKAQYEKE</sequence>
<evidence type="ECO:0000259" key="6">
    <source>
        <dbReference type="Pfam" id="PF19886"/>
    </source>
</evidence>
<feature type="domain" description="5'-Nucleotidase C-terminal" evidence="4">
    <location>
        <begin position="309"/>
        <end position="458"/>
    </location>
</feature>
<feature type="domain" description="Endonuclease YhcR N-terminal" evidence="6">
    <location>
        <begin position="709"/>
        <end position="812"/>
    </location>
</feature>
<dbReference type="Gene3D" id="3.60.21.10">
    <property type="match status" value="1"/>
</dbReference>
<dbReference type="PANTHER" id="PTHR11575">
    <property type="entry name" value="5'-NUCLEOTIDASE-RELATED"/>
    <property type="match status" value="1"/>
</dbReference>
<dbReference type="CDD" id="cd04486">
    <property type="entry name" value="YhcR_OBF_like"/>
    <property type="match status" value="1"/>
</dbReference>
<accession>A0ABT9VVR8</accession>
<dbReference type="InterPro" id="IPR045939">
    <property type="entry name" value="YhcR_N"/>
</dbReference>
<dbReference type="Pfam" id="PF18942">
    <property type="entry name" value="DUF5689"/>
    <property type="match status" value="1"/>
</dbReference>
<evidence type="ECO:0000259" key="4">
    <source>
        <dbReference type="Pfam" id="PF02872"/>
    </source>
</evidence>
<keyword evidence="8" id="KW-1185">Reference proteome</keyword>
<keyword evidence="7" id="KW-0378">Hydrolase</keyword>
<dbReference type="InterPro" id="IPR043744">
    <property type="entry name" value="DUF5689"/>
</dbReference>
<dbReference type="InterPro" id="IPR029052">
    <property type="entry name" value="Metallo-depent_PP-like"/>
</dbReference>
<dbReference type="InterPro" id="IPR036907">
    <property type="entry name" value="5'-Nucleotdase_C_sf"/>
</dbReference>
<dbReference type="Proteomes" id="UP001235840">
    <property type="component" value="Unassembled WGS sequence"/>
</dbReference>
<feature type="domain" description="DUF5689" evidence="5">
    <location>
        <begin position="994"/>
        <end position="1120"/>
    </location>
</feature>
<dbReference type="InterPro" id="IPR008334">
    <property type="entry name" value="5'-Nucleotdase_C"/>
</dbReference>
<dbReference type="Pfam" id="PF02872">
    <property type="entry name" value="5_nucleotid_C"/>
    <property type="match status" value="2"/>
</dbReference>
<keyword evidence="7" id="KW-0255">Endonuclease</keyword>
<dbReference type="CDD" id="cd00845">
    <property type="entry name" value="MPP_UshA_N_like"/>
    <property type="match status" value="1"/>
</dbReference>
<reference evidence="7 8" key="1">
    <citation type="submission" date="2023-07" db="EMBL/GenBank/DDBJ databases">
        <title>Genomic Encyclopedia of Type Strains, Phase IV (KMG-IV): sequencing the most valuable type-strain genomes for metagenomic binning, comparative biology and taxonomic classification.</title>
        <authorList>
            <person name="Goeker M."/>
        </authorList>
    </citation>
    <scope>NUCLEOTIDE SEQUENCE [LARGE SCALE GENOMIC DNA]</scope>
    <source>
        <strain evidence="7 8">DSM 12751</strain>
    </source>
</reference>
<dbReference type="SUPFAM" id="SSF55816">
    <property type="entry name" value="5'-nucleotidase (syn. UDP-sugar hydrolase), C-terminal domain"/>
    <property type="match status" value="2"/>
</dbReference>
<dbReference type="Pfam" id="PF19886">
    <property type="entry name" value="DUF6359"/>
    <property type="match status" value="2"/>
</dbReference>
<dbReference type="Pfam" id="PF00149">
    <property type="entry name" value="Metallophos"/>
    <property type="match status" value="1"/>
</dbReference>
<evidence type="ECO:0000256" key="1">
    <source>
        <dbReference type="ARBA" id="ARBA00022729"/>
    </source>
</evidence>